<comment type="similarity">
    <text evidence="1">Belongs to the cysteine dioxygenase family.</text>
</comment>
<evidence type="ECO:0000256" key="2">
    <source>
        <dbReference type="ARBA" id="ARBA00022723"/>
    </source>
</evidence>
<dbReference type="PANTHER" id="PTHR12918:SF1">
    <property type="entry name" value="CYSTEINE DIOXYGENASE TYPE 1"/>
    <property type="match status" value="1"/>
</dbReference>
<dbReference type="PANTHER" id="PTHR12918">
    <property type="entry name" value="CYSTEINE DIOXYGENASE"/>
    <property type="match status" value="1"/>
</dbReference>
<name>A0ABU4VHP2_9ACTN</name>
<organism evidence="6 7">
    <name type="scientific">Patulibacter brassicae</name>
    <dbReference type="NCBI Taxonomy" id="1705717"/>
    <lineage>
        <taxon>Bacteria</taxon>
        <taxon>Bacillati</taxon>
        <taxon>Actinomycetota</taxon>
        <taxon>Thermoleophilia</taxon>
        <taxon>Solirubrobacterales</taxon>
        <taxon>Patulibacteraceae</taxon>
        <taxon>Patulibacter</taxon>
    </lineage>
</organism>
<dbReference type="InterPro" id="IPR014710">
    <property type="entry name" value="RmlC-like_jellyroll"/>
</dbReference>
<keyword evidence="7" id="KW-1185">Reference proteome</keyword>
<proteinExistence type="inferred from homology"/>
<protein>
    <submittedName>
        <fullName evidence="6">Cysteine dioxygenase family protein</fullName>
    </submittedName>
</protein>
<keyword evidence="4" id="KW-0560">Oxidoreductase</keyword>
<reference evidence="6 7" key="1">
    <citation type="submission" date="2023-11" db="EMBL/GenBank/DDBJ databases">
        <authorList>
            <person name="Xu M."/>
            <person name="Jiang T."/>
        </authorList>
    </citation>
    <scope>NUCLEOTIDE SEQUENCE [LARGE SCALE GENOMIC DNA]</scope>
    <source>
        <strain evidence="6 7">SD</strain>
    </source>
</reference>
<dbReference type="GO" id="GO:0051213">
    <property type="term" value="F:dioxygenase activity"/>
    <property type="evidence" value="ECO:0007669"/>
    <property type="project" value="UniProtKB-KW"/>
</dbReference>
<evidence type="ECO:0000256" key="3">
    <source>
        <dbReference type="ARBA" id="ARBA00022964"/>
    </source>
</evidence>
<evidence type="ECO:0000256" key="5">
    <source>
        <dbReference type="ARBA" id="ARBA00023004"/>
    </source>
</evidence>
<dbReference type="InterPro" id="IPR011051">
    <property type="entry name" value="RmlC_Cupin_sf"/>
</dbReference>
<dbReference type="Pfam" id="PF05995">
    <property type="entry name" value="CDO_I"/>
    <property type="match status" value="1"/>
</dbReference>
<dbReference type="CDD" id="cd10548">
    <property type="entry name" value="cupin_CDO"/>
    <property type="match status" value="1"/>
</dbReference>
<keyword evidence="5" id="KW-0408">Iron</keyword>
<keyword evidence="2" id="KW-0479">Metal-binding</keyword>
<evidence type="ECO:0000313" key="6">
    <source>
        <dbReference type="EMBL" id="MDX8151332.1"/>
    </source>
</evidence>
<gene>
    <name evidence="6" type="ORF">SK069_07005</name>
</gene>
<dbReference type="InterPro" id="IPR010300">
    <property type="entry name" value="CDO_1"/>
</dbReference>
<dbReference type="EMBL" id="JAXAVX010000002">
    <property type="protein sequence ID" value="MDX8151332.1"/>
    <property type="molecule type" value="Genomic_DNA"/>
</dbReference>
<sequence length="174" mass="18796">MSAPVAASWIADLLPRAGVLDPVELERLARAIAARPERWGDLVRHDPERRTYELLHDDADVTVWLICWGPGHDTGFHDHEHSGAGVAIAEGAVVDERLTAFGGPIARRLADGGSTTIDPAEIHRVHHPGGAPAVTVHAYSPPLDRMGAYEVADDGRLLRHPRSGEADLAPVRED</sequence>
<accession>A0ABU4VHP2</accession>
<dbReference type="SUPFAM" id="SSF51182">
    <property type="entry name" value="RmlC-like cupins"/>
    <property type="match status" value="1"/>
</dbReference>
<dbReference type="Proteomes" id="UP001277761">
    <property type="component" value="Unassembled WGS sequence"/>
</dbReference>
<keyword evidence="3 6" id="KW-0223">Dioxygenase</keyword>
<evidence type="ECO:0000256" key="1">
    <source>
        <dbReference type="ARBA" id="ARBA00006622"/>
    </source>
</evidence>
<comment type="caution">
    <text evidence="6">The sequence shown here is derived from an EMBL/GenBank/DDBJ whole genome shotgun (WGS) entry which is preliminary data.</text>
</comment>
<dbReference type="Gene3D" id="2.60.120.10">
    <property type="entry name" value="Jelly Rolls"/>
    <property type="match status" value="1"/>
</dbReference>
<evidence type="ECO:0000256" key="4">
    <source>
        <dbReference type="ARBA" id="ARBA00023002"/>
    </source>
</evidence>
<evidence type="ECO:0000313" key="7">
    <source>
        <dbReference type="Proteomes" id="UP001277761"/>
    </source>
</evidence>
<dbReference type="RefSeq" id="WP_319953482.1">
    <property type="nucleotide sequence ID" value="NZ_JAXAVX010000002.1"/>
</dbReference>